<keyword evidence="4" id="KW-1185">Reference proteome</keyword>
<dbReference type="EMBL" id="JAANNP010000005">
    <property type="protein sequence ID" value="NHC14339.1"/>
    <property type="molecule type" value="Genomic_DNA"/>
</dbReference>
<sequence>MSASASPVSSSGPSGEGAVDRVSALRGRLERARAATLEAGLDALLVTPGPDLRYLTGYDAVTLERLTCLVVRAYDEPLVVVPQLERAAALASPIGSLGLGVATWQETDDPYAIVAATVPGANRVAVDDRMWAVKALEFRRALPNAEQEAAGVVLRELRMRKDAPEVAALRAAGAAIDRVHARVGEWLRAGRTEREVARDIVDAILAEGHVRADFAIVASGPNGASPHHEVSDRVISPGDPVVVDIGGTTEEGYCSDSTRTYAVGEPPADFLAYYGALQAAQEAACAAASPGMPCEEVDRAAREVLEEAGWGEKFIHRTGHGIGLETHEDPYIVAGNLQLLEPGMAFSVEPGVYVEGRHGARIEDIVVCTADGAERLNARPRDLVVLDA</sequence>
<evidence type="ECO:0000313" key="4">
    <source>
        <dbReference type="Proteomes" id="UP000800981"/>
    </source>
</evidence>
<organism evidence="3 4">
    <name type="scientific">Motilibacter deserti</name>
    <dbReference type="NCBI Taxonomy" id="2714956"/>
    <lineage>
        <taxon>Bacteria</taxon>
        <taxon>Bacillati</taxon>
        <taxon>Actinomycetota</taxon>
        <taxon>Actinomycetes</taxon>
        <taxon>Motilibacterales</taxon>
        <taxon>Motilibacteraceae</taxon>
        <taxon>Motilibacter</taxon>
    </lineage>
</organism>
<name>A0ABX0GXJ3_9ACTN</name>
<dbReference type="GO" id="GO:0004177">
    <property type="term" value="F:aminopeptidase activity"/>
    <property type="evidence" value="ECO:0007669"/>
    <property type="project" value="UniProtKB-KW"/>
</dbReference>
<dbReference type="PANTHER" id="PTHR46112:SF3">
    <property type="entry name" value="AMINOPEPTIDASE YPDF"/>
    <property type="match status" value="1"/>
</dbReference>
<accession>A0ABX0GXJ3</accession>
<dbReference type="SUPFAM" id="SSF55920">
    <property type="entry name" value="Creatinase/aminopeptidase"/>
    <property type="match status" value="1"/>
</dbReference>
<proteinExistence type="predicted"/>
<evidence type="ECO:0000259" key="2">
    <source>
        <dbReference type="Pfam" id="PF01321"/>
    </source>
</evidence>
<dbReference type="InterPro" id="IPR029149">
    <property type="entry name" value="Creatin/AminoP/Spt16_N"/>
</dbReference>
<gene>
    <name evidence="3" type="ORF">G9H71_11175</name>
</gene>
<keyword evidence="3" id="KW-0645">Protease</keyword>
<evidence type="ECO:0000259" key="1">
    <source>
        <dbReference type="Pfam" id="PF00557"/>
    </source>
</evidence>
<dbReference type="InterPro" id="IPR000587">
    <property type="entry name" value="Creatinase_N"/>
</dbReference>
<dbReference type="InterPro" id="IPR000994">
    <property type="entry name" value="Pept_M24"/>
</dbReference>
<feature type="domain" description="Peptidase M24" evidence="1">
    <location>
        <begin position="168"/>
        <end position="370"/>
    </location>
</feature>
<keyword evidence="3" id="KW-0378">Hydrolase</keyword>
<keyword evidence="3" id="KW-0031">Aminopeptidase</keyword>
<protein>
    <submittedName>
        <fullName evidence="3">Aminopeptidase P family protein</fullName>
    </submittedName>
</protein>
<dbReference type="Gene3D" id="3.40.350.10">
    <property type="entry name" value="Creatinase/prolidase N-terminal domain"/>
    <property type="match status" value="1"/>
</dbReference>
<comment type="caution">
    <text evidence="3">The sequence shown here is derived from an EMBL/GenBank/DDBJ whole genome shotgun (WGS) entry which is preliminary data.</text>
</comment>
<dbReference type="InterPro" id="IPR050659">
    <property type="entry name" value="Peptidase_M24B"/>
</dbReference>
<dbReference type="Gene3D" id="3.90.230.10">
    <property type="entry name" value="Creatinase/methionine aminopeptidase superfamily"/>
    <property type="match status" value="1"/>
</dbReference>
<dbReference type="SUPFAM" id="SSF53092">
    <property type="entry name" value="Creatinase/prolidase N-terminal domain"/>
    <property type="match status" value="1"/>
</dbReference>
<reference evidence="3 4" key="1">
    <citation type="submission" date="2020-03" db="EMBL/GenBank/DDBJ databases">
        <title>Two novel Motilibacter sp.</title>
        <authorList>
            <person name="Liu S."/>
        </authorList>
    </citation>
    <scope>NUCLEOTIDE SEQUENCE [LARGE SCALE GENOMIC DNA]</scope>
    <source>
        <strain evidence="3 4">E257</strain>
    </source>
</reference>
<dbReference type="Pfam" id="PF00557">
    <property type="entry name" value="Peptidase_M24"/>
    <property type="match status" value="1"/>
</dbReference>
<evidence type="ECO:0000313" key="3">
    <source>
        <dbReference type="EMBL" id="NHC14339.1"/>
    </source>
</evidence>
<dbReference type="InterPro" id="IPR036005">
    <property type="entry name" value="Creatinase/aminopeptidase-like"/>
</dbReference>
<dbReference type="RefSeq" id="WP_166281748.1">
    <property type="nucleotide sequence ID" value="NZ_JAANNP010000005.1"/>
</dbReference>
<feature type="domain" description="Creatinase N-terminal" evidence="2">
    <location>
        <begin position="28"/>
        <end position="159"/>
    </location>
</feature>
<dbReference type="PANTHER" id="PTHR46112">
    <property type="entry name" value="AMINOPEPTIDASE"/>
    <property type="match status" value="1"/>
</dbReference>
<dbReference type="Pfam" id="PF01321">
    <property type="entry name" value="Creatinase_N"/>
    <property type="match status" value="1"/>
</dbReference>
<dbReference type="Proteomes" id="UP000800981">
    <property type="component" value="Unassembled WGS sequence"/>
</dbReference>